<dbReference type="RefSeq" id="WP_425554192.1">
    <property type="nucleotide sequence ID" value="NZ_BAAANF010000015.1"/>
</dbReference>
<gene>
    <name evidence="1" type="ORF">GCM10009745_41200</name>
</gene>
<reference evidence="2" key="1">
    <citation type="journal article" date="2019" name="Int. J. Syst. Evol. Microbiol.">
        <title>The Global Catalogue of Microorganisms (GCM) 10K type strain sequencing project: providing services to taxonomists for standard genome sequencing and annotation.</title>
        <authorList>
            <consortium name="The Broad Institute Genomics Platform"/>
            <consortium name="The Broad Institute Genome Sequencing Center for Infectious Disease"/>
            <person name="Wu L."/>
            <person name="Ma J."/>
        </authorList>
    </citation>
    <scope>NUCLEOTIDE SEQUENCE [LARGE SCALE GENOMIC DNA]</scope>
    <source>
        <strain evidence="2">JCM 14307</strain>
    </source>
</reference>
<name>A0ABP4TTT9_9ACTN</name>
<evidence type="ECO:0000313" key="1">
    <source>
        <dbReference type="EMBL" id="GAA1691619.1"/>
    </source>
</evidence>
<organism evidence="1 2">
    <name type="scientific">Kribbella yunnanensis</name>
    <dbReference type="NCBI Taxonomy" id="190194"/>
    <lineage>
        <taxon>Bacteria</taxon>
        <taxon>Bacillati</taxon>
        <taxon>Actinomycetota</taxon>
        <taxon>Actinomycetes</taxon>
        <taxon>Propionibacteriales</taxon>
        <taxon>Kribbellaceae</taxon>
        <taxon>Kribbella</taxon>
    </lineage>
</organism>
<dbReference type="NCBIfam" id="NF042914">
    <property type="entry name" value="SAV915_dom"/>
    <property type="match status" value="1"/>
</dbReference>
<dbReference type="EMBL" id="BAAANF010000015">
    <property type="protein sequence ID" value="GAA1691619.1"/>
    <property type="molecule type" value="Genomic_DNA"/>
</dbReference>
<evidence type="ECO:0000313" key="2">
    <source>
        <dbReference type="Proteomes" id="UP001500280"/>
    </source>
</evidence>
<protein>
    <submittedName>
        <fullName evidence="1">Uncharacterized protein</fullName>
    </submittedName>
</protein>
<sequence>MKPRHSDDWFVPVHSAGGVAYTLQTGHLPTGQRVGIAFTSCLCLRAATTGDQEYLRMSEPSLREALAALGITRIQLNPLRVTSASAAASLAG</sequence>
<comment type="caution">
    <text evidence="1">The sequence shown here is derived from an EMBL/GenBank/DDBJ whole genome shotgun (WGS) entry which is preliminary data.</text>
</comment>
<accession>A0ABP4TTT9</accession>
<dbReference type="InterPro" id="IPR049975">
    <property type="entry name" value="SAV_915-like_dom"/>
</dbReference>
<dbReference type="Proteomes" id="UP001500280">
    <property type="component" value="Unassembled WGS sequence"/>
</dbReference>
<proteinExistence type="predicted"/>
<keyword evidence="2" id="KW-1185">Reference proteome</keyword>